<evidence type="ECO:0000256" key="16">
    <source>
        <dbReference type="SAM" id="Coils"/>
    </source>
</evidence>
<gene>
    <name evidence="21" type="ORF">J2T09_002584</name>
</gene>
<keyword evidence="6" id="KW-0997">Cell inner membrane</keyword>
<dbReference type="Pfam" id="PF13614">
    <property type="entry name" value="AAA_31"/>
    <property type="match status" value="1"/>
</dbReference>
<feature type="transmembrane region" description="Helical" evidence="17">
    <location>
        <begin position="28"/>
        <end position="47"/>
    </location>
</feature>
<evidence type="ECO:0000259" key="20">
    <source>
        <dbReference type="Pfam" id="PF13807"/>
    </source>
</evidence>
<keyword evidence="8 17" id="KW-0812">Transmembrane</keyword>
<evidence type="ECO:0000259" key="19">
    <source>
        <dbReference type="Pfam" id="PF13614"/>
    </source>
</evidence>
<comment type="similarity">
    <text evidence="3">Belongs to the etk/wzc family.</text>
</comment>
<keyword evidence="16" id="KW-0175">Coiled coil</keyword>
<dbReference type="NCBIfam" id="TIGR01005">
    <property type="entry name" value="eps_transp_fam"/>
    <property type="match status" value="1"/>
</dbReference>
<comment type="similarity">
    <text evidence="2">Belongs to the CpsD/CapB family.</text>
</comment>
<evidence type="ECO:0000256" key="15">
    <source>
        <dbReference type="ARBA" id="ARBA00051245"/>
    </source>
</evidence>
<organism evidence="21 22">
    <name type="scientific">Neorhizobium huautlense</name>
    <dbReference type="NCBI Taxonomy" id="67774"/>
    <lineage>
        <taxon>Bacteria</taxon>
        <taxon>Pseudomonadati</taxon>
        <taxon>Pseudomonadota</taxon>
        <taxon>Alphaproteobacteria</taxon>
        <taxon>Hyphomicrobiales</taxon>
        <taxon>Rhizobiaceae</taxon>
        <taxon>Rhizobium/Agrobacterium group</taxon>
        <taxon>Neorhizobium</taxon>
    </lineage>
</organism>
<dbReference type="CDD" id="cd05387">
    <property type="entry name" value="BY-kinase"/>
    <property type="match status" value="1"/>
</dbReference>
<feature type="transmembrane region" description="Helical" evidence="17">
    <location>
        <begin position="443"/>
        <end position="463"/>
    </location>
</feature>
<evidence type="ECO:0000313" key="22">
    <source>
        <dbReference type="Proteomes" id="UP001241472"/>
    </source>
</evidence>
<keyword evidence="14" id="KW-0829">Tyrosine-protein kinase</keyword>
<evidence type="ECO:0000256" key="9">
    <source>
        <dbReference type="ARBA" id="ARBA00022741"/>
    </source>
</evidence>
<evidence type="ECO:0000313" key="21">
    <source>
        <dbReference type="EMBL" id="MDP9837827.1"/>
    </source>
</evidence>
<dbReference type="Proteomes" id="UP001241472">
    <property type="component" value="Unassembled WGS sequence"/>
</dbReference>
<feature type="domain" description="AAA" evidence="19">
    <location>
        <begin position="550"/>
        <end position="704"/>
    </location>
</feature>
<keyword evidence="9" id="KW-0547">Nucleotide-binding</keyword>
<keyword evidence="10" id="KW-0418">Kinase</keyword>
<evidence type="ECO:0000256" key="7">
    <source>
        <dbReference type="ARBA" id="ARBA00022679"/>
    </source>
</evidence>
<evidence type="ECO:0000256" key="6">
    <source>
        <dbReference type="ARBA" id="ARBA00022519"/>
    </source>
</evidence>
<evidence type="ECO:0000256" key="13">
    <source>
        <dbReference type="ARBA" id="ARBA00023136"/>
    </source>
</evidence>
<evidence type="ECO:0000256" key="2">
    <source>
        <dbReference type="ARBA" id="ARBA00007316"/>
    </source>
</evidence>
<feature type="coiled-coil region" evidence="16">
    <location>
        <begin position="345"/>
        <end position="410"/>
    </location>
</feature>
<dbReference type="InterPro" id="IPR025669">
    <property type="entry name" value="AAA_dom"/>
</dbReference>
<comment type="catalytic activity">
    <reaction evidence="15">
        <text>L-tyrosyl-[protein] + ATP = O-phospho-L-tyrosyl-[protein] + ADP + H(+)</text>
        <dbReference type="Rhea" id="RHEA:10596"/>
        <dbReference type="Rhea" id="RHEA-COMP:10136"/>
        <dbReference type="Rhea" id="RHEA-COMP:20101"/>
        <dbReference type="ChEBI" id="CHEBI:15378"/>
        <dbReference type="ChEBI" id="CHEBI:30616"/>
        <dbReference type="ChEBI" id="CHEBI:46858"/>
        <dbReference type="ChEBI" id="CHEBI:61978"/>
        <dbReference type="ChEBI" id="CHEBI:456216"/>
        <dbReference type="EC" id="2.7.10.2"/>
    </reaction>
</comment>
<feature type="domain" description="Tyrosine-protein kinase G-rich" evidence="20">
    <location>
        <begin position="386"/>
        <end position="465"/>
    </location>
</feature>
<keyword evidence="11" id="KW-0067">ATP-binding</keyword>
<dbReference type="InterPro" id="IPR005702">
    <property type="entry name" value="Wzc-like_C"/>
</dbReference>
<evidence type="ECO:0000256" key="14">
    <source>
        <dbReference type="ARBA" id="ARBA00023137"/>
    </source>
</evidence>
<comment type="subcellular location">
    <subcellularLocation>
        <location evidence="1">Cell inner membrane</location>
        <topology evidence="1">Multi-pass membrane protein</topology>
    </subcellularLocation>
</comment>
<evidence type="ECO:0000256" key="1">
    <source>
        <dbReference type="ARBA" id="ARBA00004429"/>
    </source>
</evidence>
<reference evidence="21 22" key="1">
    <citation type="submission" date="2023-07" db="EMBL/GenBank/DDBJ databases">
        <title>Sorghum-associated microbial communities from plants grown in Nebraska, USA.</title>
        <authorList>
            <person name="Schachtman D."/>
        </authorList>
    </citation>
    <scope>NUCLEOTIDE SEQUENCE [LARGE SCALE GENOMIC DNA]</scope>
    <source>
        <strain evidence="21 22">DS1307</strain>
    </source>
</reference>
<dbReference type="Pfam" id="PF02706">
    <property type="entry name" value="Wzz"/>
    <property type="match status" value="1"/>
</dbReference>
<evidence type="ECO:0000256" key="10">
    <source>
        <dbReference type="ARBA" id="ARBA00022777"/>
    </source>
</evidence>
<dbReference type="EMBL" id="JAUSRF010000007">
    <property type="protein sequence ID" value="MDP9837827.1"/>
    <property type="molecule type" value="Genomic_DNA"/>
</dbReference>
<name>A0ABT9PTM6_9HYPH</name>
<keyword evidence="12 17" id="KW-1133">Transmembrane helix</keyword>
<keyword evidence="7" id="KW-0808">Transferase</keyword>
<feature type="domain" description="Polysaccharide chain length determinant N-terminal" evidence="18">
    <location>
        <begin position="15"/>
        <end position="107"/>
    </location>
</feature>
<dbReference type="InterPro" id="IPR003856">
    <property type="entry name" value="LPS_length_determ_N"/>
</dbReference>
<dbReference type="EC" id="2.7.10.2" evidence="4"/>
<evidence type="ECO:0000259" key="18">
    <source>
        <dbReference type="Pfam" id="PF02706"/>
    </source>
</evidence>
<dbReference type="Pfam" id="PF13807">
    <property type="entry name" value="GNVR"/>
    <property type="match status" value="1"/>
</dbReference>
<dbReference type="Gene3D" id="3.40.50.300">
    <property type="entry name" value="P-loop containing nucleotide triphosphate hydrolases"/>
    <property type="match status" value="1"/>
</dbReference>
<evidence type="ECO:0000256" key="11">
    <source>
        <dbReference type="ARBA" id="ARBA00022840"/>
    </source>
</evidence>
<keyword evidence="13 17" id="KW-0472">Membrane</keyword>
<dbReference type="PANTHER" id="PTHR32309">
    <property type="entry name" value="TYROSINE-PROTEIN KINASE"/>
    <property type="match status" value="1"/>
</dbReference>
<dbReference type="PANTHER" id="PTHR32309:SF13">
    <property type="entry name" value="FERRIC ENTEROBACTIN TRANSPORT PROTEIN FEPE"/>
    <property type="match status" value="1"/>
</dbReference>
<evidence type="ECO:0000256" key="12">
    <source>
        <dbReference type="ARBA" id="ARBA00022989"/>
    </source>
</evidence>
<evidence type="ECO:0000256" key="3">
    <source>
        <dbReference type="ARBA" id="ARBA00008883"/>
    </source>
</evidence>
<dbReference type="NCBIfam" id="TIGR01007">
    <property type="entry name" value="eps_fam"/>
    <property type="match status" value="1"/>
</dbReference>
<dbReference type="InterPro" id="IPR027417">
    <property type="entry name" value="P-loop_NTPase"/>
</dbReference>
<evidence type="ECO:0000256" key="8">
    <source>
        <dbReference type="ARBA" id="ARBA00022692"/>
    </source>
</evidence>
<evidence type="ECO:0000256" key="5">
    <source>
        <dbReference type="ARBA" id="ARBA00022475"/>
    </source>
</evidence>
<dbReference type="SUPFAM" id="SSF52540">
    <property type="entry name" value="P-loop containing nucleoside triphosphate hydrolases"/>
    <property type="match status" value="1"/>
</dbReference>
<keyword evidence="5" id="KW-1003">Cell membrane</keyword>
<dbReference type="InterPro" id="IPR050445">
    <property type="entry name" value="Bact_polysacc_biosynth/exp"/>
</dbReference>
<dbReference type="InterPro" id="IPR032807">
    <property type="entry name" value="GNVR"/>
</dbReference>
<evidence type="ECO:0000256" key="17">
    <source>
        <dbReference type="SAM" id="Phobius"/>
    </source>
</evidence>
<dbReference type="InterPro" id="IPR005700">
    <property type="entry name" value="EPS_ExoP-like"/>
</dbReference>
<sequence>MLEKLSAPPVRRQLIDVEAIMGIARRQWVVVALCATVGAMFGIAYVMTATPLYTAGTSVMIDRGDTSQVVAQLSTAGPAPGEEEAMIVSQIALLQSQAVIGAVVDKLDLTNDPEFVGTPSAVATVKNGIKSLISLTGLYSPKEAQADTAARRQAAIEQVGRGMTVARAGRSYVIGVAYTSPSPALSARVANAIGDAYLDDKLESRYEATRRAGSWLEGRIAELRQKALEADLAVQKFRAEHGLVSAGQTLMSDQQLTELNSALIVAQSETAQARAKHERIQKILDAGQSDAIVNDVLDSSISNDLRQKYLEAAKTEADISARLGTDHVQAVRLRGEMAEYRRQMFEELSRIAQSYQSELEVAQAREKSLQESVEKAMGVTFSANETQVQLRELEREADTYKNLYQNFLQKHQEALQQQSFPLTEARVITKATEPDRASHPKKLIMLLAFCFLGGAAGAGIGAFREFRDRFFRTGDQVRDVLDLEFIGTAPMIDESAGKVAGVQAGQSPRALRKSNVASNYVIDHPLSSFAETLRSAKIAADLTLAGKDCKIIGIVSTLPGEGKSTTAINFAELLASQGARTVLIDGDLRNPGATRAIGLHAEEGILEAILEKKPVGDLLLYNPQTKLAFLPAVIKRRVPHSAELIGSLAMRDILTSLSAEADYIIVDLPPLGAVVDARAAANRVDSFIYVVEWGKTARRAVRQTIGNEPQVRDKTLGVILNKVDHEKMKLYRTYGSSEYYYSRYSEYYQENK</sequence>
<protein>
    <recommendedName>
        <fullName evidence="4">non-specific protein-tyrosine kinase</fullName>
        <ecNumber evidence="4">2.7.10.2</ecNumber>
    </recommendedName>
</protein>
<accession>A0ABT9PTM6</accession>
<proteinExistence type="inferred from homology"/>
<comment type="caution">
    <text evidence="21">The sequence shown here is derived from an EMBL/GenBank/DDBJ whole genome shotgun (WGS) entry which is preliminary data.</text>
</comment>
<keyword evidence="22" id="KW-1185">Reference proteome</keyword>
<evidence type="ECO:0000256" key="4">
    <source>
        <dbReference type="ARBA" id="ARBA00011903"/>
    </source>
</evidence>